<dbReference type="FunFam" id="2.60.210.10:FF:000004">
    <property type="entry name" value="E3 ubiquitin-protein ligase SINAT5-like"/>
    <property type="match status" value="1"/>
</dbReference>
<evidence type="ECO:0000256" key="4">
    <source>
        <dbReference type="ARBA" id="ARBA00012483"/>
    </source>
</evidence>
<dbReference type="InterPro" id="IPR008974">
    <property type="entry name" value="TRAF-like"/>
</dbReference>
<dbReference type="GO" id="GO:0006511">
    <property type="term" value="P:ubiquitin-dependent protein catabolic process"/>
    <property type="evidence" value="ECO:0007669"/>
    <property type="project" value="InterPro"/>
</dbReference>
<evidence type="ECO:0000256" key="6">
    <source>
        <dbReference type="ARBA" id="ARBA00022723"/>
    </source>
</evidence>
<keyword evidence="7 10" id="KW-0863">Zinc-finger</keyword>
<evidence type="ECO:0000256" key="2">
    <source>
        <dbReference type="ARBA" id="ARBA00004906"/>
    </source>
</evidence>
<dbReference type="OMA" id="KCSIHEL"/>
<dbReference type="AlphaFoldDB" id="H8WVC7"/>
<dbReference type="UniPathway" id="UPA00143"/>
<dbReference type="Pfam" id="PF21361">
    <property type="entry name" value="Sina_ZnF"/>
    <property type="match status" value="1"/>
</dbReference>
<evidence type="ECO:0000259" key="12">
    <source>
        <dbReference type="PROSITE" id="PS51081"/>
    </source>
</evidence>
<dbReference type="CDD" id="cd16571">
    <property type="entry name" value="RING-HC_SIAHs"/>
    <property type="match status" value="1"/>
</dbReference>
<gene>
    <name evidence="13" type="primary">SINA5</name>
</gene>
<dbReference type="PANTHER" id="PTHR10315:SF117">
    <property type="entry name" value="RING-TYPE E3 UBIQUITIN TRANSFERASE"/>
    <property type="match status" value="1"/>
</dbReference>
<dbReference type="InterPro" id="IPR013010">
    <property type="entry name" value="Znf_SIAH"/>
</dbReference>
<evidence type="ECO:0000256" key="1">
    <source>
        <dbReference type="ARBA" id="ARBA00000900"/>
    </source>
</evidence>
<sequence>MSKMEANINSTVTKSRVALDGKIGINSKNDVYDLLKCPVCTNLMYPPIHQCPNGHTLCSNCKISMHNCCPTCFCDLGNIRCLALEKVAESLELPCRNQSLGCHDVFPYYTMLKHEQNCRFRPYKCPYAGSECSVMGDIPTLLVHLKIDHKVDVHDGCTFNHRYVKSNPHEVENAIWMLTVFNCFERYFCLHFEAFLLGKAPVYIAFLRFLGEDNEASKFRFTLEVGANSRKLIWQGIPRSIRNSHRKVRDCQDGLIIPRHLALYFSSGDKQQLKFKITGHIWKDE</sequence>
<dbReference type="InterPro" id="IPR013083">
    <property type="entry name" value="Znf_RING/FYVE/PHD"/>
</dbReference>
<dbReference type="GO" id="GO:0061630">
    <property type="term" value="F:ubiquitin protein ligase activity"/>
    <property type="evidence" value="ECO:0007669"/>
    <property type="project" value="UniProtKB-EC"/>
</dbReference>
<feature type="domain" description="SIAH-type" evidence="12">
    <location>
        <begin position="90"/>
        <end position="150"/>
    </location>
</feature>
<evidence type="ECO:0000256" key="7">
    <source>
        <dbReference type="ARBA" id="ARBA00022771"/>
    </source>
</evidence>
<protein>
    <recommendedName>
        <fullName evidence="4">RING-type E3 ubiquitin transferase</fullName>
        <ecNumber evidence="4">2.3.2.27</ecNumber>
    </recommendedName>
</protein>
<keyword evidence="8" id="KW-0833">Ubl conjugation pathway</keyword>
<comment type="catalytic activity">
    <reaction evidence="1">
        <text>S-ubiquitinyl-[E2 ubiquitin-conjugating enzyme]-L-cysteine + [acceptor protein]-L-lysine = [E2 ubiquitin-conjugating enzyme]-L-cysteine + N(6)-ubiquitinyl-[acceptor protein]-L-lysine.</text>
        <dbReference type="EC" id="2.3.2.27"/>
    </reaction>
</comment>
<evidence type="ECO:0000256" key="9">
    <source>
        <dbReference type="ARBA" id="ARBA00022833"/>
    </source>
</evidence>
<dbReference type="GO" id="GO:0016567">
    <property type="term" value="P:protein ubiquitination"/>
    <property type="evidence" value="ECO:0007669"/>
    <property type="project" value="UniProtKB-UniPathway"/>
</dbReference>
<keyword evidence="9" id="KW-0862">Zinc</keyword>
<dbReference type="InterPro" id="IPR052088">
    <property type="entry name" value="E3_ubiquitin-ligase_SINA"/>
</dbReference>
<evidence type="ECO:0000259" key="11">
    <source>
        <dbReference type="PROSITE" id="PS50089"/>
    </source>
</evidence>
<evidence type="ECO:0000256" key="3">
    <source>
        <dbReference type="ARBA" id="ARBA00009119"/>
    </source>
</evidence>
<dbReference type="EC" id="2.3.2.27" evidence="4"/>
<evidence type="ECO:0000256" key="5">
    <source>
        <dbReference type="ARBA" id="ARBA00022679"/>
    </source>
</evidence>
<dbReference type="FunFam" id="3.30.40.10:FF:000041">
    <property type="entry name" value="E3 ubiquitin-protein ligase SINAT3"/>
    <property type="match status" value="1"/>
</dbReference>
<feature type="non-terminal residue" evidence="13">
    <location>
        <position position="285"/>
    </location>
</feature>
<dbReference type="InterPro" id="IPR049548">
    <property type="entry name" value="Sina-like_RING"/>
</dbReference>
<accession>H8WVC7</accession>
<dbReference type="PANTHER" id="PTHR10315">
    <property type="entry name" value="E3 UBIQUITIN PROTEIN LIGASE SIAH"/>
    <property type="match status" value="1"/>
</dbReference>
<evidence type="ECO:0000256" key="8">
    <source>
        <dbReference type="ARBA" id="ARBA00022786"/>
    </source>
</evidence>
<proteinExistence type="evidence at transcript level"/>
<dbReference type="EMBL" id="HE664117">
    <property type="protein sequence ID" value="CCG06555.1"/>
    <property type="molecule type" value="mRNA"/>
</dbReference>
<name>H8WVC7_LOTJA</name>
<reference evidence="13" key="1">
    <citation type="journal article" date="2012" name="Plant Cell">
        <title>Lotus japonicus E3 Ligase SEVEN IN ABSENTIA4 Destabilizes the Symbiosis Receptor-Like Kinase SYMRK and Negatively Regulates Rhizobial Infection.</title>
        <authorList>
            <person name="Den Herder G."/>
            <person name="Yoshida S."/>
            <person name="Antolin-Llovera M."/>
            <person name="Ried M.K."/>
            <person name="Parniske M."/>
        </authorList>
    </citation>
    <scope>NUCLEOTIDE SEQUENCE</scope>
</reference>
<dbReference type="OrthoDB" id="941555at2759"/>
<dbReference type="Gene3D" id="2.60.210.10">
    <property type="entry name" value="Apoptosis, Tumor Necrosis Factor Receptor Associated Protein 2, Chain A"/>
    <property type="match status" value="1"/>
</dbReference>
<comment type="similarity">
    <text evidence="3">Belongs to the SINA (Seven in absentia) family.</text>
</comment>
<dbReference type="InterPro" id="IPR018121">
    <property type="entry name" value="7-in-absentia-prot_TRAF-dom"/>
</dbReference>
<dbReference type="GO" id="GO:0005737">
    <property type="term" value="C:cytoplasm"/>
    <property type="evidence" value="ECO:0007669"/>
    <property type="project" value="InterPro"/>
</dbReference>
<dbReference type="PROSITE" id="PS50089">
    <property type="entry name" value="ZF_RING_2"/>
    <property type="match status" value="1"/>
</dbReference>
<feature type="domain" description="RING-type" evidence="11">
    <location>
        <begin position="37"/>
        <end position="72"/>
    </location>
</feature>
<dbReference type="Gene3D" id="3.30.40.10">
    <property type="entry name" value="Zinc/RING finger domain, C3HC4 (zinc finger)"/>
    <property type="match status" value="1"/>
</dbReference>
<comment type="pathway">
    <text evidence="2">Protein modification; protein ubiquitination.</text>
</comment>
<dbReference type="Pfam" id="PF21362">
    <property type="entry name" value="Sina_RING"/>
    <property type="match status" value="1"/>
</dbReference>
<keyword evidence="5" id="KW-0808">Transferase</keyword>
<dbReference type="GO" id="GO:0016874">
    <property type="term" value="F:ligase activity"/>
    <property type="evidence" value="ECO:0007669"/>
    <property type="project" value="UniProtKB-KW"/>
</dbReference>
<organism evidence="13">
    <name type="scientific">Lotus japonicus</name>
    <name type="common">Lotus corniculatus var. japonicus</name>
    <dbReference type="NCBI Taxonomy" id="34305"/>
    <lineage>
        <taxon>Eukaryota</taxon>
        <taxon>Viridiplantae</taxon>
        <taxon>Streptophyta</taxon>
        <taxon>Embryophyta</taxon>
        <taxon>Tracheophyta</taxon>
        <taxon>Spermatophyta</taxon>
        <taxon>Magnoliopsida</taxon>
        <taxon>eudicotyledons</taxon>
        <taxon>Gunneridae</taxon>
        <taxon>Pentapetalae</taxon>
        <taxon>rosids</taxon>
        <taxon>fabids</taxon>
        <taxon>Fabales</taxon>
        <taxon>Fabaceae</taxon>
        <taxon>Papilionoideae</taxon>
        <taxon>50 kb inversion clade</taxon>
        <taxon>NPAAA clade</taxon>
        <taxon>Hologalegina</taxon>
        <taxon>robinioid clade</taxon>
        <taxon>Loteae</taxon>
        <taxon>Lotus</taxon>
    </lineage>
</organism>
<dbReference type="InterPro" id="IPR001841">
    <property type="entry name" value="Znf_RING"/>
</dbReference>
<dbReference type="Pfam" id="PF03145">
    <property type="entry name" value="Sina_TRAF"/>
    <property type="match status" value="1"/>
</dbReference>
<keyword evidence="6" id="KW-0479">Metal-binding</keyword>
<evidence type="ECO:0000256" key="10">
    <source>
        <dbReference type="PROSITE-ProRule" id="PRU00455"/>
    </source>
</evidence>
<evidence type="ECO:0000313" key="13">
    <source>
        <dbReference type="EMBL" id="CCG06555.1"/>
    </source>
</evidence>
<dbReference type="SUPFAM" id="SSF49599">
    <property type="entry name" value="TRAF domain-like"/>
    <property type="match status" value="1"/>
</dbReference>
<keyword evidence="13" id="KW-0436">Ligase</keyword>
<dbReference type="GO" id="GO:0008270">
    <property type="term" value="F:zinc ion binding"/>
    <property type="evidence" value="ECO:0007669"/>
    <property type="project" value="UniProtKB-KW"/>
</dbReference>
<dbReference type="PROSITE" id="PS51081">
    <property type="entry name" value="ZF_SIAH"/>
    <property type="match status" value="1"/>
</dbReference>